<evidence type="ECO:0000313" key="1">
    <source>
        <dbReference type="Proteomes" id="UP000038045"/>
    </source>
</evidence>
<protein>
    <submittedName>
        <fullName evidence="2">DUF727 domain-containing protein</fullName>
    </submittedName>
</protein>
<organism evidence="1 2">
    <name type="scientific">Parastrongyloides trichosuri</name>
    <name type="common">Possum-specific nematode worm</name>
    <dbReference type="NCBI Taxonomy" id="131310"/>
    <lineage>
        <taxon>Eukaryota</taxon>
        <taxon>Metazoa</taxon>
        <taxon>Ecdysozoa</taxon>
        <taxon>Nematoda</taxon>
        <taxon>Chromadorea</taxon>
        <taxon>Rhabditida</taxon>
        <taxon>Tylenchina</taxon>
        <taxon>Panagrolaimomorpha</taxon>
        <taxon>Strongyloidoidea</taxon>
        <taxon>Strongyloididae</taxon>
        <taxon>Parastrongyloides</taxon>
    </lineage>
</organism>
<accession>A0A0N5A4A4</accession>
<reference evidence="2" key="1">
    <citation type="submission" date="2017-02" db="UniProtKB">
        <authorList>
            <consortium name="WormBaseParasite"/>
        </authorList>
    </citation>
    <scope>IDENTIFICATION</scope>
</reference>
<proteinExistence type="predicted"/>
<evidence type="ECO:0000313" key="2">
    <source>
        <dbReference type="WBParaSite" id="PTRK_0001645200.1"/>
    </source>
</evidence>
<dbReference type="WBParaSite" id="PTRK_0001645200.1">
    <property type="protein sequence ID" value="PTRK_0001645200.1"/>
    <property type="gene ID" value="PTRK_0001645200"/>
</dbReference>
<sequence>MAEWNDIHSIYFTKANNIKTSLYNLIGITHNGYFIEIINPEPYKSICLQDAQEIVLSKESSYYILKIIDDSDKVISYKLNENITLTEEMVSATKFLQFMVNCYSDLIELRSMDIFDERILRRRIDESDVDDAYDSTFDNSESDFD</sequence>
<keyword evidence="1" id="KW-1185">Reference proteome</keyword>
<dbReference type="Proteomes" id="UP000038045">
    <property type="component" value="Unplaced"/>
</dbReference>
<dbReference type="AlphaFoldDB" id="A0A0N5A4A4"/>
<name>A0A0N5A4A4_PARTI</name>